<reference evidence="11 12" key="1">
    <citation type="submission" date="2017-06" db="EMBL/GenBank/DDBJ databases">
        <title>Comparative genomic analysis of Ambrosia Fusariam Clade fungi.</title>
        <authorList>
            <person name="Stajich J.E."/>
            <person name="Carrillo J."/>
            <person name="Kijimoto T."/>
            <person name="Eskalen A."/>
            <person name="O'Donnell K."/>
            <person name="Kasson M."/>
        </authorList>
    </citation>
    <scope>NUCLEOTIDE SEQUENCE [LARGE SCALE GENOMIC DNA]</scope>
    <source>
        <strain evidence="11">UCR3666</strain>
    </source>
</reference>
<dbReference type="InterPro" id="IPR048749">
    <property type="entry name" value="SLX1_C"/>
</dbReference>
<comment type="caution">
    <text evidence="8">Lacks conserved residue(s) required for the propagation of feature annotation.</text>
</comment>
<evidence type="ECO:0000256" key="7">
    <source>
        <dbReference type="ARBA" id="ARBA00023242"/>
    </source>
</evidence>
<feature type="region of interest" description="Disordered" evidence="9">
    <location>
        <begin position="31"/>
        <end position="51"/>
    </location>
</feature>
<dbReference type="InterPro" id="IPR000305">
    <property type="entry name" value="GIY-YIG_endonuc"/>
</dbReference>
<comment type="similarity">
    <text evidence="8">Belongs to the SLX1 family.</text>
</comment>
<dbReference type="STRING" id="2010991.A0A3M2SGK0"/>
<evidence type="ECO:0000256" key="5">
    <source>
        <dbReference type="ARBA" id="ARBA00023172"/>
    </source>
</evidence>
<dbReference type="PANTHER" id="PTHR20208">
    <property type="entry name" value="STRUCTURE-SPECIFIC ENDONUCLEASE SUBUNIT SLX1"/>
    <property type="match status" value="1"/>
</dbReference>
<dbReference type="Gene3D" id="3.30.40.10">
    <property type="entry name" value="Zinc/RING finger domain, C3HC4 (zinc finger)"/>
    <property type="match status" value="1"/>
</dbReference>
<dbReference type="GO" id="GO:0000724">
    <property type="term" value="P:double-strand break repair via homologous recombination"/>
    <property type="evidence" value="ECO:0007669"/>
    <property type="project" value="TreeGrafter"/>
</dbReference>
<dbReference type="PANTHER" id="PTHR20208:SF10">
    <property type="entry name" value="STRUCTURE-SPECIFIC ENDONUCLEASE SUBUNIT SLX1"/>
    <property type="match status" value="1"/>
</dbReference>
<evidence type="ECO:0000256" key="2">
    <source>
        <dbReference type="ARBA" id="ARBA00022759"/>
    </source>
</evidence>
<evidence type="ECO:0000256" key="1">
    <source>
        <dbReference type="ARBA" id="ARBA00022722"/>
    </source>
</evidence>
<gene>
    <name evidence="11" type="ORF">CDV36_003607</name>
</gene>
<evidence type="ECO:0000313" key="12">
    <source>
        <dbReference type="Proteomes" id="UP000277212"/>
    </source>
</evidence>
<dbReference type="GO" id="GO:0017108">
    <property type="term" value="F:5'-flap endonuclease activity"/>
    <property type="evidence" value="ECO:0007669"/>
    <property type="project" value="InterPro"/>
</dbReference>
<keyword evidence="2 8" id="KW-0255">Endonuclease</keyword>
<dbReference type="GO" id="GO:0008821">
    <property type="term" value="F:crossover junction DNA endonuclease activity"/>
    <property type="evidence" value="ECO:0007669"/>
    <property type="project" value="TreeGrafter"/>
</dbReference>
<evidence type="ECO:0000256" key="6">
    <source>
        <dbReference type="ARBA" id="ARBA00023204"/>
    </source>
</evidence>
<dbReference type="Pfam" id="PF21202">
    <property type="entry name" value="SLX1_C"/>
    <property type="match status" value="1"/>
</dbReference>
<dbReference type="EMBL" id="NKUJ01000043">
    <property type="protein sequence ID" value="RMJ16696.1"/>
    <property type="molecule type" value="Genomic_DNA"/>
</dbReference>
<name>A0A3M2SGK0_9HYPO</name>
<dbReference type="SUPFAM" id="SSF82771">
    <property type="entry name" value="GIY-YIG endonuclease"/>
    <property type="match status" value="1"/>
</dbReference>
<dbReference type="GO" id="GO:0033557">
    <property type="term" value="C:Slx1-Slx4 complex"/>
    <property type="evidence" value="ECO:0007669"/>
    <property type="project" value="UniProtKB-UniRule"/>
</dbReference>
<keyword evidence="3 8" id="KW-0227">DNA damage</keyword>
<keyword evidence="6 8" id="KW-0234">DNA repair</keyword>
<protein>
    <recommendedName>
        <fullName evidence="10">GIY-YIG domain-containing protein</fullName>
    </recommendedName>
</protein>
<dbReference type="InterPro" id="IPR050381">
    <property type="entry name" value="SLX1_endonuclease"/>
</dbReference>
<dbReference type="PROSITE" id="PS50164">
    <property type="entry name" value="GIY_YIG"/>
    <property type="match status" value="1"/>
</dbReference>
<organism evidence="11 12">
    <name type="scientific">Fusarium kuroshium</name>
    <dbReference type="NCBI Taxonomy" id="2010991"/>
    <lineage>
        <taxon>Eukaryota</taxon>
        <taxon>Fungi</taxon>
        <taxon>Dikarya</taxon>
        <taxon>Ascomycota</taxon>
        <taxon>Pezizomycotina</taxon>
        <taxon>Sordariomycetes</taxon>
        <taxon>Hypocreomycetidae</taxon>
        <taxon>Hypocreales</taxon>
        <taxon>Nectriaceae</taxon>
        <taxon>Fusarium</taxon>
        <taxon>Fusarium solani species complex</taxon>
    </lineage>
</organism>
<accession>A0A3M2SGK0</accession>
<sequence length="312" mass="35129">MSQLSRPHPALYGVYVLRSTVRHASIYIGSTPNPPRRLKQHNGEARGGAVRTAREKLRPWEVAILVTGFPSSIAALKFEWAMTNPHLTTHIPAEERLTKAAEKRKGMKKPRKPIHTLTSVVSNLHLLTSVPSFARWPLTIHFFASEPKKAWDKWLQSIDATPRQGINVLTDFGPSKATQRESSPAPWGIYALPLDYAPMKGYIEKAHNVVAFEREGKCVHCNEELESGKGLHPMCPNGRCEAMGHLDCWSKHALKGEDEGTMIPRSCTCPSCYDEIQWGDMMKELTLRVRGPKEVEKLLRKPRRTKKLATIS</sequence>
<evidence type="ECO:0000256" key="4">
    <source>
        <dbReference type="ARBA" id="ARBA00022801"/>
    </source>
</evidence>
<dbReference type="AlphaFoldDB" id="A0A3M2SGK0"/>
<comment type="function">
    <text evidence="8">Catalytic subunit of the SLX1-SLX4 structure-specific endonuclease that resolves DNA secondary structures generated during DNA repair and recombination. Has endonuclease activity towards branched DNA substrates, introducing single-strand cuts in duplex DNA close to junctions with ss-DNA.</text>
</comment>
<evidence type="ECO:0000256" key="9">
    <source>
        <dbReference type="SAM" id="MobiDB-lite"/>
    </source>
</evidence>
<keyword evidence="12" id="KW-1185">Reference proteome</keyword>
<dbReference type="InterPro" id="IPR035901">
    <property type="entry name" value="GIY-YIG_endonuc_sf"/>
</dbReference>
<keyword evidence="7 8" id="KW-0539">Nucleus</keyword>
<proteinExistence type="inferred from homology"/>
<keyword evidence="4 8" id="KW-0378">Hydrolase</keyword>
<dbReference type="Pfam" id="PF01541">
    <property type="entry name" value="GIY-YIG"/>
    <property type="match status" value="1"/>
</dbReference>
<dbReference type="InterPro" id="IPR013083">
    <property type="entry name" value="Znf_RING/FYVE/PHD"/>
</dbReference>
<dbReference type="HAMAP" id="MF_03100">
    <property type="entry name" value="Endonuc_su_Slx1"/>
    <property type="match status" value="1"/>
</dbReference>
<feature type="domain" description="GIY-YIG" evidence="10">
    <location>
        <begin position="10"/>
        <end position="92"/>
    </location>
</feature>
<keyword evidence="1 8" id="KW-0540">Nuclease</keyword>
<evidence type="ECO:0000256" key="3">
    <source>
        <dbReference type="ARBA" id="ARBA00022763"/>
    </source>
</evidence>
<evidence type="ECO:0000259" key="10">
    <source>
        <dbReference type="PROSITE" id="PS50164"/>
    </source>
</evidence>
<comment type="cofactor">
    <cofactor evidence="8">
        <name>a divalent metal cation</name>
        <dbReference type="ChEBI" id="CHEBI:60240"/>
    </cofactor>
</comment>
<dbReference type="InterPro" id="IPR027520">
    <property type="entry name" value="Slx1"/>
</dbReference>
<comment type="subcellular location">
    <subcellularLocation>
        <location evidence="8">Nucleus</location>
    </subcellularLocation>
</comment>
<evidence type="ECO:0000256" key="8">
    <source>
        <dbReference type="HAMAP-Rule" id="MF_03100"/>
    </source>
</evidence>
<dbReference type="OrthoDB" id="24645at2759"/>
<dbReference type="Gene3D" id="3.40.1440.10">
    <property type="entry name" value="GIY-YIG endonuclease"/>
    <property type="match status" value="1"/>
</dbReference>
<evidence type="ECO:0000313" key="11">
    <source>
        <dbReference type="EMBL" id="RMJ16696.1"/>
    </source>
</evidence>
<comment type="subunit">
    <text evidence="8">Forms a heterodimer with SLX4.</text>
</comment>
<dbReference type="Proteomes" id="UP000277212">
    <property type="component" value="Unassembled WGS sequence"/>
</dbReference>
<keyword evidence="5 8" id="KW-0233">DNA recombination</keyword>
<comment type="caution">
    <text evidence="11">The sequence shown here is derived from an EMBL/GenBank/DDBJ whole genome shotgun (WGS) entry which is preliminary data.</text>
</comment>